<name>A0A0E2AQB3_BACFG</name>
<feature type="domain" description="DUF4099" evidence="1">
    <location>
        <begin position="9"/>
        <end position="80"/>
    </location>
</feature>
<evidence type="ECO:0000259" key="1">
    <source>
        <dbReference type="Pfam" id="PF13351"/>
    </source>
</evidence>
<sequence>MNDKNKAPFKVEDVNWDELSGIGILKDELEQAGELETLLRGEKTGVVSLSLVLLGVDVVMDATLQLVRKNDSPLLEIIGINPTQ</sequence>
<dbReference type="PATRIC" id="fig|997883.3.peg.2505"/>
<protein>
    <recommendedName>
        <fullName evidence="1">DUF4099 domain-containing protein</fullName>
    </recommendedName>
</protein>
<comment type="caution">
    <text evidence="2">The sequence shown here is derived from an EMBL/GenBank/DDBJ whole genome shotgun (WGS) entry which is preliminary data.</text>
</comment>
<proteinExistence type="predicted"/>
<organism evidence="2 3">
    <name type="scientific">Bacteroides fragilis CL07T12C05</name>
    <dbReference type="NCBI Taxonomy" id="997883"/>
    <lineage>
        <taxon>Bacteria</taxon>
        <taxon>Pseudomonadati</taxon>
        <taxon>Bacteroidota</taxon>
        <taxon>Bacteroidia</taxon>
        <taxon>Bacteroidales</taxon>
        <taxon>Bacteroidaceae</taxon>
        <taxon>Bacteroides</taxon>
    </lineage>
</organism>
<dbReference type="EMBL" id="AGXN01000012">
    <property type="protein sequence ID" value="EIY96507.1"/>
    <property type="molecule type" value="Genomic_DNA"/>
</dbReference>
<dbReference type="HOGENOM" id="CLU_179084_0_0_10"/>
<gene>
    <name evidence="2" type="ORF">HMPREF1056_02395</name>
</gene>
<dbReference type="Pfam" id="PF13351">
    <property type="entry name" value="DUF4099"/>
    <property type="match status" value="1"/>
</dbReference>
<evidence type="ECO:0000313" key="3">
    <source>
        <dbReference type="Proteomes" id="UP000003879"/>
    </source>
</evidence>
<dbReference type="Proteomes" id="UP000003879">
    <property type="component" value="Unassembled WGS sequence"/>
</dbReference>
<dbReference type="RefSeq" id="WP_005794016.1">
    <property type="nucleotide sequence ID" value="NZ_JH724215.1"/>
</dbReference>
<dbReference type="AlphaFoldDB" id="A0A0E2AQB3"/>
<accession>A0A0E2AQB3</accession>
<reference evidence="2 3" key="1">
    <citation type="submission" date="2012-02" db="EMBL/GenBank/DDBJ databases">
        <title>The Genome Sequence of Bacteroides fragilis CL07T12C05.</title>
        <authorList>
            <consortium name="The Broad Institute Genome Sequencing Platform"/>
            <person name="Earl A."/>
            <person name="Ward D."/>
            <person name="Feldgarden M."/>
            <person name="Gevers D."/>
            <person name="Zitomersky N.L."/>
            <person name="Coyne M.J."/>
            <person name="Comstock L.E."/>
            <person name="Young S.K."/>
            <person name="Zeng Q."/>
            <person name="Gargeya S."/>
            <person name="Fitzgerald M."/>
            <person name="Haas B."/>
            <person name="Abouelleil A."/>
            <person name="Alvarado L."/>
            <person name="Arachchi H.M."/>
            <person name="Berlin A."/>
            <person name="Chapman S.B."/>
            <person name="Gearin G."/>
            <person name="Goldberg J."/>
            <person name="Griggs A."/>
            <person name="Gujja S."/>
            <person name="Hansen M."/>
            <person name="Heiman D."/>
            <person name="Howarth C."/>
            <person name="Larimer J."/>
            <person name="Lui A."/>
            <person name="MacDonald P.J.P."/>
            <person name="McCowen C."/>
            <person name="Montmayeur A."/>
            <person name="Murphy C."/>
            <person name="Neiman D."/>
            <person name="Pearson M."/>
            <person name="Priest M."/>
            <person name="Roberts A."/>
            <person name="Saif S."/>
            <person name="Shea T."/>
            <person name="Sisk P."/>
            <person name="Stolte C."/>
            <person name="Sykes S."/>
            <person name="Wortman J."/>
            <person name="Nusbaum C."/>
            <person name="Birren B."/>
        </authorList>
    </citation>
    <scope>NUCLEOTIDE SEQUENCE [LARGE SCALE GENOMIC DNA]</scope>
    <source>
        <strain evidence="2 3">CL07T12C05</strain>
    </source>
</reference>
<dbReference type="InterPro" id="IPR025343">
    <property type="entry name" value="DUF4099"/>
</dbReference>
<evidence type="ECO:0000313" key="2">
    <source>
        <dbReference type="EMBL" id="EIY96507.1"/>
    </source>
</evidence>